<evidence type="ECO:0000256" key="7">
    <source>
        <dbReference type="ARBA" id="ARBA00047899"/>
    </source>
</evidence>
<keyword evidence="6" id="KW-0067">ATP-binding</keyword>
<dbReference type="Gene3D" id="3.30.310.80">
    <property type="entry name" value="Kinase associated domain 1, KA1"/>
    <property type="match status" value="1"/>
</dbReference>
<evidence type="ECO:0000259" key="10">
    <source>
        <dbReference type="PROSITE" id="PS50011"/>
    </source>
</evidence>
<organism evidence="12 13">
    <name type="scientific">Anaeramoeba ignava</name>
    <name type="common">Anaerobic marine amoeba</name>
    <dbReference type="NCBI Taxonomy" id="1746090"/>
    <lineage>
        <taxon>Eukaryota</taxon>
        <taxon>Metamonada</taxon>
        <taxon>Anaeramoebidae</taxon>
        <taxon>Anaeramoeba</taxon>
    </lineage>
</organism>
<dbReference type="InterPro" id="IPR008271">
    <property type="entry name" value="Ser/Thr_kinase_AS"/>
</dbReference>
<dbReference type="InterPro" id="IPR001772">
    <property type="entry name" value="KA1_dom"/>
</dbReference>
<dbReference type="InterPro" id="IPR011009">
    <property type="entry name" value="Kinase-like_dom_sf"/>
</dbReference>
<feature type="region of interest" description="Disordered" evidence="9">
    <location>
        <begin position="333"/>
        <end position="366"/>
    </location>
</feature>
<evidence type="ECO:0000256" key="1">
    <source>
        <dbReference type="ARBA" id="ARBA00012513"/>
    </source>
</evidence>
<dbReference type="PROSITE" id="PS50011">
    <property type="entry name" value="PROTEIN_KINASE_DOM"/>
    <property type="match status" value="1"/>
</dbReference>
<evidence type="ECO:0000313" key="13">
    <source>
        <dbReference type="Proteomes" id="UP001149090"/>
    </source>
</evidence>
<feature type="domain" description="Protein kinase" evidence="10">
    <location>
        <begin position="5"/>
        <end position="258"/>
    </location>
</feature>
<dbReference type="SUPFAM" id="SSF103243">
    <property type="entry name" value="KA1-like"/>
    <property type="match status" value="1"/>
</dbReference>
<evidence type="ECO:0000313" key="12">
    <source>
        <dbReference type="EMBL" id="KAJ5069770.1"/>
    </source>
</evidence>
<protein>
    <recommendedName>
        <fullName evidence="1">non-specific serine/threonine protein kinase</fullName>
        <ecNumber evidence="1">2.7.11.1</ecNumber>
    </recommendedName>
</protein>
<dbReference type="AlphaFoldDB" id="A0A9Q0LEI2"/>
<dbReference type="PANTHER" id="PTHR24346">
    <property type="entry name" value="MAP/MICROTUBULE AFFINITY-REGULATING KINASE"/>
    <property type="match status" value="1"/>
</dbReference>
<dbReference type="Proteomes" id="UP001149090">
    <property type="component" value="Unassembled WGS sequence"/>
</dbReference>
<comment type="caution">
    <text evidence="12">The sequence shown here is derived from an EMBL/GenBank/DDBJ whole genome shotgun (WGS) entry which is preliminary data.</text>
</comment>
<keyword evidence="13" id="KW-1185">Reference proteome</keyword>
<gene>
    <name evidence="12" type="ORF">M0811_02347</name>
</gene>
<keyword evidence="5 12" id="KW-0418">Kinase</keyword>
<dbReference type="GO" id="GO:0005524">
    <property type="term" value="F:ATP binding"/>
    <property type="evidence" value="ECO:0007669"/>
    <property type="project" value="UniProtKB-KW"/>
</dbReference>
<dbReference type="OrthoDB" id="193931at2759"/>
<comment type="catalytic activity">
    <reaction evidence="7">
        <text>L-threonyl-[protein] + ATP = O-phospho-L-threonyl-[protein] + ADP + H(+)</text>
        <dbReference type="Rhea" id="RHEA:46608"/>
        <dbReference type="Rhea" id="RHEA-COMP:11060"/>
        <dbReference type="Rhea" id="RHEA-COMP:11605"/>
        <dbReference type="ChEBI" id="CHEBI:15378"/>
        <dbReference type="ChEBI" id="CHEBI:30013"/>
        <dbReference type="ChEBI" id="CHEBI:30616"/>
        <dbReference type="ChEBI" id="CHEBI:61977"/>
        <dbReference type="ChEBI" id="CHEBI:456216"/>
        <dbReference type="EC" id="2.7.11.1"/>
    </reaction>
</comment>
<dbReference type="PROSITE" id="PS50032">
    <property type="entry name" value="KA1"/>
    <property type="match status" value="1"/>
</dbReference>
<evidence type="ECO:0000256" key="4">
    <source>
        <dbReference type="ARBA" id="ARBA00022741"/>
    </source>
</evidence>
<feature type="domain" description="KA1" evidence="11">
    <location>
        <begin position="494"/>
        <end position="544"/>
    </location>
</feature>
<evidence type="ECO:0000259" key="11">
    <source>
        <dbReference type="PROSITE" id="PS50032"/>
    </source>
</evidence>
<comment type="catalytic activity">
    <reaction evidence="8">
        <text>L-seryl-[protein] + ATP = O-phospho-L-seryl-[protein] + ADP + H(+)</text>
        <dbReference type="Rhea" id="RHEA:17989"/>
        <dbReference type="Rhea" id="RHEA-COMP:9863"/>
        <dbReference type="Rhea" id="RHEA-COMP:11604"/>
        <dbReference type="ChEBI" id="CHEBI:15378"/>
        <dbReference type="ChEBI" id="CHEBI:29999"/>
        <dbReference type="ChEBI" id="CHEBI:30616"/>
        <dbReference type="ChEBI" id="CHEBI:83421"/>
        <dbReference type="ChEBI" id="CHEBI:456216"/>
        <dbReference type="EC" id="2.7.11.1"/>
    </reaction>
</comment>
<dbReference type="FunFam" id="1.10.510.10:FF:000571">
    <property type="entry name" value="Maternal embryonic leucine zipper kinase"/>
    <property type="match status" value="1"/>
</dbReference>
<dbReference type="PROSITE" id="PS00108">
    <property type="entry name" value="PROTEIN_KINASE_ST"/>
    <property type="match status" value="1"/>
</dbReference>
<evidence type="ECO:0000256" key="6">
    <source>
        <dbReference type="ARBA" id="ARBA00022840"/>
    </source>
</evidence>
<sequence length="546" mass="64737">MIGKYKFDKIIGTSRFGEVKLGFHTEIDVKVAIKQIDLSKIKKDQEKIKKEIQLQMSLLKMIYHPNLSRILEVFFDEKYCYIISEFAEGGNVLDFIGEQNYSGERFIRKIFQEIISAFYYCYRFNVLHLDFKLENLLLDRKNRIKISGFRISDFLKKNFNRCKNSIPRPSIYNSPEILSNQKIENRSLCDVWSLGICLYYLLCKKFPFQMNENNQIIQQQLSFPSKISKPAQDLLKRMLAFESKKRIRLKDIKNHEWVISGSIPSIKEGNVMKINYKIIDEMEMQGFERRTVIEDLMNHLSTNNTITYFLMIQKEKQGKLVYDLSSNFLNENENENEELENSQPSDRERLQITSKLTTTGNKTKKEKENLPIIKEEEILDTFPHKPKIITKNPKIYSPLKRKSSLPLKKEEIQGIKNKNVGIRRHSVSYSQEIKAKIDKANENFSIKTKKEELEEDDFHLQLTSEKKPNKIMKEFQTMFSQCGLKYKEMGRYKMRCKYGKLKFDLQVEKLEKMKNRQQIIFKRVKGEVWACNEIWKNLVEKIKLSK</sequence>
<proteinExistence type="predicted"/>
<dbReference type="InterPro" id="IPR028375">
    <property type="entry name" value="KA1/Ssp2_C"/>
</dbReference>
<dbReference type="EC" id="2.7.11.1" evidence="1"/>
<dbReference type="PANTHER" id="PTHR24346:SF82">
    <property type="entry name" value="KP78A-RELATED"/>
    <property type="match status" value="1"/>
</dbReference>
<dbReference type="SUPFAM" id="SSF56112">
    <property type="entry name" value="Protein kinase-like (PK-like)"/>
    <property type="match status" value="1"/>
</dbReference>
<name>A0A9Q0LEI2_ANAIG</name>
<evidence type="ECO:0000256" key="2">
    <source>
        <dbReference type="ARBA" id="ARBA00022527"/>
    </source>
</evidence>
<reference evidence="12" key="1">
    <citation type="submission" date="2022-10" db="EMBL/GenBank/DDBJ databases">
        <title>Novel sulphate-reducing endosymbionts in the free-living metamonad Anaeramoeba.</title>
        <authorList>
            <person name="Jerlstrom-Hultqvist J."/>
            <person name="Cepicka I."/>
            <person name="Gallot-Lavallee L."/>
            <person name="Salas-Leiva D."/>
            <person name="Curtis B.A."/>
            <person name="Zahonova K."/>
            <person name="Pipaliya S."/>
            <person name="Dacks J."/>
            <person name="Roger A.J."/>
        </authorList>
    </citation>
    <scope>NUCLEOTIDE SEQUENCE</scope>
    <source>
        <strain evidence="12">BMAN</strain>
    </source>
</reference>
<dbReference type="GO" id="GO:0005737">
    <property type="term" value="C:cytoplasm"/>
    <property type="evidence" value="ECO:0007669"/>
    <property type="project" value="TreeGrafter"/>
</dbReference>
<keyword evidence="3" id="KW-0808">Transferase</keyword>
<evidence type="ECO:0000256" key="9">
    <source>
        <dbReference type="SAM" id="MobiDB-lite"/>
    </source>
</evidence>
<evidence type="ECO:0000256" key="8">
    <source>
        <dbReference type="ARBA" id="ARBA00048679"/>
    </source>
</evidence>
<dbReference type="Pfam" id="PF00069">
    <property type="entry name" value="Pkinase"/>
    <property type="match status" value="1"/>
</dbReference>
<accession>A0A9Q0LEI2</accession>
<keyword evidence="2" id="KW-0723">Serine/threonine-protein kinase</keyword>
<dbReference type="Gene3D" id="1.10.510.10">
    <property type="entry name" value="Transferase(Phosphotransferase) domain 1"/>
    <property type="match status" value="1"/>
</dbReference>
<evidence type="ECO:0000256" key="3">
    <source>
        <dbReference type="ARBA" id="ARBA00022679"/>
    </source>
</evidence>
<keyword evidence="4" id="KW-0547">Nucleotide-binding</keyword>
<dbReference type="EMBL" id="JAPDFW010000103">
    <property type="protein sequence ID" value="KAJ5069770.1"/>
    <property type="molecule type" value="Genomic_DNA"/>
</dbReference>
<evidence type="ECO:0000256" key="5">
    <source>
        <dbReference type="ARBA" id="ARBA00022777"/>
    </source>
</evidence>
<dbReference type="InterPro" id="IPR000719">
    <property type="entry name" value="Prot_kinase_dom"/>
</dbReference>
<dbReference type="GO" id="GO:0004674">
    <property type="term" value="F:protein serine/threonine kinase activity"/>
    <property type="evidence" value="ECO:0007669"/>
    <property type="project" value="UniProtKB-KW"/>
</dbReference>
<dbReference type="GO" id="GO:0035556">
    <property type="term" value="P:intracellular signal transduction"/>
    <property type="evidence" value="ECO:0007669"/>
    <property type="project" value="TreeGrafter"/>
</dbReference>